<sequence length="191" mass="20875">METASQQTSQELKPVDRLQQLLPDLFNPQPVVGEQFLRIQLTSDLIIAIPLSWVEETLLISPQWITSMPAMAPHVMGLMSSKGQVFWGVNLAQLLKLPIALEPSQTHEVVVIRTLPGTTTEDSANDVLFLGLVVPKILGSIRLPLETIVSPETEVDPNLQPYLSGQVVINGKTILVLSAEAIGNSQRPTLD</sequence>
<dbReference type="PROSITE" id="PS50851">
    <property type="entry name" value="CHEW"/>
    <property type="match status" value="1"/>
</dbReference>
<protein>
    <submittedName>
        <fullName evidence="2">Chemotaxis protein CheW</fullName>
    </submittedName>
</protein>
<evidence type="ECO:0000313" key="3">
    <source>
        <dbReference type="Proteomes" id="UP001196661"/>
    </source>
</evidence>
<dbReference type="RefSeq" id="WP_215617877.1">
    <property type="nucleotide sequence ID" value="NZ_JADOER010000004.1"/>
</dbReference>
<reference evidence="2 3" key="1">
    <citation type="journal article" date="2021" name="Mar. Drugs">
        <title>Genome Reduction and Secondary Metabolism of the Marine Sponge-Associated Cyanobacterium Leptothoe.</title>
        <authorList>
            <person name="Konstantinou D."/>
            <person name="Popin R.V."/>
            <person name="Fewer D.P."/>
            <person name="Sivonen K."/>
            <person name="Gkelis S."/>
        </authorList>
    </citation>
    <scope>NUCLEOTIDE SEQUENCE [LARGE SCALE GENOMIC DNA]</scope>
    <source>
        <strain evidence="2 3">TAU-MAC 1615</strain>
    </source>
</reference>
<dbReference type="Gene3D" id="2.40.50.180">
    <property type="entry name" value="CheA-289, Domain 4"/>
    <property type="match status" value="1"/>
</dbReference>
<dbReference type="Proteomes" id="UP001196661">
    <property type="component" value="Unassembled WGS sequence"/>
</dbReference>
<dbReference type="InterPro" id="IPR002545">
    <property type="entry name" value="CheW-lke_dom"/>
</dbReference>
<dbReference type="SUPFAM" id="SSF50341">
    <property type="entry name" value="CheW-like"/>
    <property type="match status" value="1"/>
</dbReference>
<accession>A0ABS5Y3D6</accession>
<organism evidence="2 3">
    <name type="scientific">Leptothoe kymatousa TAU-MAC 1615</name>
    <dbReference type="NCBI Taxonomy" id="2364775"/>
    <lineage>
        <taxon>Bacteria</taxon>
        <taxon>Bacillati</taxon>
        <taxon>Cyanobacteriota</taxon>
        <taxon>Cyanophyceae</taxon>
        <taxon>Nodosilineales</taxon>
        <taxon>Cymatolegaceae</taxon>
        <taxon>Leptothoe</taxon>
        <taxon>Leptothoe kymatousa</taxon>
    </lineage>
</organism>
<name>A0ABS5Y3D6_9CYAN</name>
<keyword evidence="3" id="KW-1185">Reference proteome</keyword>
<evidence type="ECO:0000313" key="2">
    <source>
        <dbReference type="EMBL" id="MBT9312028.1"/>
    </source>
</evidence>
<gene>
    <name evidence="2" type="ORF">IXB28_07400</name>
</gene>
<dbReference type="EMBL" id="JADOER010000004">
    <property type="protein sequence ID" value="MBT9312028.1"/>
    <property type="molecule type" value="Genomic_DNA"/>
</dbReference>
<dbReference type="SMART" id="SM00260">
    <property type="entry name" value="CheW"/>
    <property type="match status" value="1"/>
</dbReference>
<dbReference type="InterPro" id="IPR036061">
    <property type="entry name" value="CheW-like_dom_sf"/>
</dbReference>
<evidence type="ECO:0000259" key="1">
    <source>
        <dbReference type="PROSITE" id="PS50851"/>
    </source>
</evidence>
<dbReference type="Pfam" id="PF01584">
    <property type="entry name" value="CheW"/>
    <property type="match status" value="1"/>
</dbReference>
<feature type="domain" description="CheW-like" evidence="1">
    <location>
        <begin position="33"/>
        <end position="188"/>
    </location>
</feature>
<dbReference type="Gene3D" id="2.30.30.40">
    <property type="entry name" value="SH3 Domains"/>
    <property type="match status" value="1"/>
</dbReference>
<proteinExistence type="predicted"/>
<comment type="caution">
    <text evidence="2">The sequence shown here is derived from an EMBL/GenBank/DDBJ whole genome shotgun (WGS) entry which is preliminary data.</text>
</comment>